<dbReference type="GO" id="GO:0008124">
    <property type="term" value="F:4-alpha-hydroxytetrahydrobiopterin dehydratase activity"/>
    <property type="evidence" value="ECO:0007669"/>
    <property type="project" value="UniProtKB-UniRule"/>
</dbReference>
<dbReference type="NCBIfam" id="NF002018">
    <property type="entry name" value="PRK00823.1-3"/>
    <property type="match status" value="1"/>
</dbReference>
<dbReference type="NCBIfam" id="NF002017">
    <property type="entry name" value="PRK00823.1-2"/>
    <property type="match status" value="1"/>
</dbReference>
<name>A0A1T5B8F2_9BACT</name>
<dbReference type="SUPFAM" id="SSF55248">
    <property type="entry name" value="PCD-like"/>
    <property type="match status" value="1"/>
</dbReference>
<dbReference type="HAMAP" id="MF_00434">
    <property type="entry name" value="Pterin_4_alpha"/>
    <property type="match status" value="1"/>
</dbReference>
<gene>
    <name evidence="5" type="ORF">SAMN03080601_00439</name>
</gene>
<accession>A0A1T5B8F2</accession>
<protein>
    <recommendedName>
        <fullName evidence="4">Putative pterin-4-alpha-carbinolamine dehydratase</fullName>
        <shortName evidence="4">PHS</shortName>
        <ecNumber evidence="4">4.2.1.96</ecNumber>
    </recommendedName>
    <alternativeName>
        <fullName evidence="4">4-alpha-hydroxy-tetrahydropterin dehydratase</fullName>
    </alternativeName>
    <alternativeName>
        <fullName evidence="4">Pterin carbinolamine dehydratase</fullName>
        <shortName evidence="4">PCD</shortName>
    </alternativeName>
</protein>
<organism evidence="5 6">
    <name type="scientific">Alkalitalea saponilacus</name>
    <dbReference type="NCBI Taxonomy" id="889453"/>
    <lineage>
        <taxon>Bacteria</taxon>
        <taxon>Pseudomonadati</taxon>
        <taxon>Bacteroidota</taxon>
        <taxon>Bacteroidia</taxon>
        <taxon>Marinilabiliales</taxon>
        <taxon>Marinilabiliaceae</taxon>
        <taxon>Alkalitalea</taxon>
    </lineage>
</organism>
<keyword evidence="3 4" id="KW-0456">Lyase</keyword>
<dbReference type="KEGG" id="asx:CDL62_11725"/>
<dbReference type="OrthoDB" id="9794987at2"/>
<dbReference type="Gene3D" id="3.30.1360.20">
    <property type="entry name" value="Transcriptional coactivator/pterin dehydratase"/>
    <property type="match status" value="1"/>
</dbReference>
<reference evidence="5 6" key="1">
    <citation type="submission" date="2017-02" db="EMBL/GenBank/DDBJ databases">
        <authorList>
            <person name="Peterson S.W."/>
        </authorList>
    </citation>
    <scope>NUCLEOTIDE SEQUENCE [LARGE SCALE GENOMIC DNA]</scope>
    <source>
        <strain evidence="5 6">DSM 24412</strain>
    </source>
</reference>
<sequence>MKTYSEKEALKMAKEELNNWEVKDGALHKGLKFSTFIEAFSFMTAFALEAEKMDHHPDWSNSYNKVQISLTTHDKGGITDKDFKLAGFADKFVKTHHC</sequence>
<dbReference type="InterPro" id="IPR001533">
    <property type="entry name" value="Pterin_deHydtase"/>
</dbReference>
<dbReference type="RefSeq" id="WP_079556239.1">
    <property type="nucleotide sequence ID" value="NZ_CP021904.1"/>
</dbReference>
<evidence type="ECO:0000313" key="6">
    <source>
        <dbReference type="Proteomes" id="UP000191055"/>
    </source>
</evidence>
<dbReference type="PANTHER" id="PTHR12599:SF0">
    <property type="entry name" value="PTERIN-4-ALPHA-CARBINOLAMINE DEHYDRATASE"/>
    <property type="match status" value="1"/>
</dbReference>
<dbReference type="EMBL" id="FUYV01000002">
    <property type="protein sequence ID" value="SKB43506.1"/>
    <property type="molecule type" value="Genomic_DNA"/>
</dbReference>
<evidence type="ECO:0000313" key="5">
    <source>
        <dbReference type="EMBL" id="SKB43506.1"/>
    </source>
</evidence>
<keyword evidence="6" id="KW-1185">Reference proteome</keyword>
<dbReference type="GO" id="GO:0006729">
    <property type="term" value="P:tetrahydrobiopterin biosynthetic process"/>
    <property type="evidence" value="ECO:0007669"/>
    <property type="project" value="InterPro"/>
</dbReference>
<dbReference type="Proteomes" id="UP000191055">
    <property type="component" value="Unassembled WGS sequence"/>
</dbReference>
<evidence type="ECO:0000256" key="3">
    <source>
        <dbReference type="ARBA" id="ARBA00023239"/>
    </source>
</evidence>
<dbReference type="AlphaFoldDB" id="A0A1T5B8F2"/>
<dbReference type="STRING" id="889453.SAMN03080601_00439"/>
<evidence type="ECO:0000256" key="2">
    <source>
        <dbReference type="ARBA" id="ARBA00006472"/>
    </source>
</evidence>
<dbReference type="EC" id="4.2.1.96" evidence="4"/>
<dbReference type="PANTHER" id="PTHR12599">
    <property type="entry name" value="PTERIN-4-ALPHA-CARBINOLAMINE DEHYDRATASE"/>
    <property type="match status" value="1"/>
</dbReference>
<comment type="catalytic activity">
    <reaction evidence="1 4">
        <text>(4aS,6R)-4a-hydroxy-L-erythro-5,6,7,8-tetrahydrobiopterin = (6R)-L-erythro-6,7-dihydrobiopterin + H2O</text>
        <dbReference type="Rhea" id="RHEA:11920"/>
        <dbReference type="ChEBI" id="CHEBI:15377"/>
        <dbReference type="ChEBI" id="CHEBI:15642"/>
        <dbReference type="ChEBI" id="CHEBI:43120"/>
        <dbReference type="EC" id="4.2.1.96"/>
    </reaction>
</comment>
<dbReference type="Pfam" id="PF01329">
    <property type="entry name" value="Pterin_4a"/>
    <property type="match status" value="1"/>
</dbReference>
<proteinExistence type="inferred from homology"/>
<dbReference type="InterPro" id="IPR036428">
    <property type="entry name" value="PCD_sf"/>
</dbReference>
<evidence type="ECO:0000256" key="4">
    <source>
        <dbReference type="HAMAP-Rule" id="MF_00434"/>
    </source>
</evidence>
<evidence type="ECO:0000256" key="1">
    <source>
        <dbReference type="ARBA" id="ARBA00001554"/>
    </source>
</evidence>
<comment type="similarity">
    <text evidence="2 4">Belongs to the pterin-4-alpha-carbinolamine dehydratase family.</text>
</comment>